<name>A0A6I6C7U3_9MOLU</name>
<evidence type="ECO:0000313" key="1">
    <source>
        <dbReference type="EMBL" id="QGS52290.1"/>
    </source>
</evidence>
<reference evidence="1 2" key="1">
    <citation type="submission" date="2019-11" db="EMBL/GenBank/DDBJ databases">
        <title>Complete genome sequence of Spiroplasma tabanidicola TAUS-1 (DSM 22603).</title>
        <authorList>
            <person name="Huang C.-T."/>
            <person name="Lin Y.-C."/>
            <person name="Kuo C.-H."/>
        </authorList>
    </citation>
    <scope>NUCLEOTIDE SEQUENCE [LARGE SCALE GENOMIC DNA]</scope>
    <source>
        <strain evidence="1 2">TAUS-1</strain>
    </source>
</reference>
<gene>
    <name evidence="1" type="ORF">STABA_v1c09370</name>
</gene>
<dbReference type="EMBL" id="CP046276">
    <property type="protein sequence ID" value="QGS52290.1"/>
    <property type="molecule type" value="Genomic_DNA"/>
</dbReference>
<dbReference type="NCBIfam" id="NF038029">
    <property type="entry name" value="LP_plasma"/>
    <property type="match status" value="1"/>
</dbReference>
<proteinExistence type="predicted"/>
<protein>
    <recommendedName>
        <fullName evidence="3">Lipoprotein</fullName>
    </recommendedName>
</protein>
<dbReference type="RefSeq" id="WP_156007111.1">
    <property type="nucleotide sequence ID" value="NZ_CP046276.1"/>
</dbReference>
<dbReference type="OrthoDB" id="10008700at2"/>
<evidence type="ECO:0008006" key="3">
    <source>
        <dbReference type="Google" id="ProtNLM"/>
    </source>
</evidence>
<keyword evidence="2" id="KW-1185">Reference proteome</keyword>
<evidence type="ECO:0000313" key="2">
    <source>
        <dbReference type="Proteomes" id="UP000424468"/>
    </source>
</evidence>
<dbReference type="KEGG" id="stab:STABA_v1c09370"/>
<dbReference type="InterPro" id="IPR054816">
    <property type="entry name" value="Lipoprotein_mollicutes-type_CS"/>
</dbReference>
<dbReference type="PROSITE" id="PS51257">
    <property type="entry name" value="PROKAR_LIPOPROTEIN"/>
    <property type="match status" value="1"/>
</dbReference>
<dbReference type="AlphaFoldDB" id="A0A6I6C7U3"/>
<dbReference type="Proteomes" id="UP000424468">
    <property type="component" value="Chromosome"/>
</dbReference>
<sequence length="292" mass="32302">MKQLISLLGSIGLIATSSSIVVACSKKAKSEFSNSITPNNVKYGEKQSFNVEIINPSEYDSLSVEELQGNSYLTSIKVEKNKGDISKFVVSYMGKKVTEKAIIKLSYGDLVKEVNLKVEKNTLEGLIKIKDLGRIKMANDTPTKDELLNAIENANSEIYSQQTLSKSDFEIQNASKTEATIKASGQNLEGTIELTYRNNAKTQLNSLIKITNLGQIEGKELIPSEEEIWNKVKEVNITQIKEEEIRLESLILNSDFTITKYNSNAAINSSPASSKIVGNVQVNYTYKQKSGI</sequence>
<dbReference type="NCBIfam" id="NF045726">
    <property type="entry name" value="XXplasma_LP"/>
    <property type="match status" value="1"/>
</dbReference>
<accession>A0A6I6C7U3</accession>
<organism evidence="1 2">
    <name type="scientific">Spiroplasma tabanidicola</name>
    <dbReference type="NCBI Taxonomy" id="324079"/>
    <lineage>
        <taxon>Bacteria</taxon>
        <taxon>Bacillati</taxon>
        <taxon>Mycoplasmatota</taxon>
        <taxon>Mollicutes</taxon>
        <taxon>Entomoplasmatales</taxon>
        <taxon>Spiroplasmataceae</taxon>
        <taxon>Spiroplasma</taxon>
    </lineage>
</organism>